<sequence length="206" mass="23744">MAKDDDERRRRLERAASLRAAGAPLRPEEAAELEREDELNARRREVDPVRRADYLIRDAMARGDFDNLSYAGKPIPGLENVNDPDWWIKGLIEREQLTGIGPEALVLRTEDARMEATLDALHTELQVREALEAFNRRVIEARRQLLGGPPVVTRLRDVEEEVRAWRARRAAREAAAAAAEDDDEAAAREGRRPWWRLGGRRRRRRQ</sequence>
<evidence type="ECO:0000313" key="3">
    <source>
        <dbReference type="EMBL" id="MEN2743660.1"/>
    </source>
</evidence>
<protein>
    <submittedName>
        <fullName evidence="3">DUF1992 domain-containing protein</fullName>
    </submittedName>
</protein>
<accession>A0ABU9WZP0</accession>
<dbReference type="Proteomes" id="UP001422074">
    <property type="component" value="Unassembled WGS sequence"/>
</dbReference>
<reference evidence="3 4" key="1">
    <citation type="submission" date="2024-05" db="EMBL/GenBank/DDBJ databases">
        <title>Sinomonas sp. nov., isolated from a waste landfill.</title>
        <authorList>
            <person name="Zhao Y."/>
        </authorList>
    </citation>
    <scope>NUCLEOTIDE SEQUENCE [LARGE SCALE GENOMIC DNA]</scope>
    <source>
        <strain evidence="3 4">CCTCC AB2014300</strain>
    </source>
</reference>
<dbReference type="EMBL" id="JBDFRB010000002">
    <property type="protein sequence ID" value="MEN2743660.1"/>
    <property type="molecule type" value="Genomic_DNA"/>
</dbReference>
<feature type="region of interest" description="Disordered" evidence="1">
    <location>
        <begin position="1"/>
        <end position="42"/>
    </location>
</feature>
<dbReference type="InterPro" id="IPR018961">
    <property type="entry name" value="DnaJ_homolog_subfam-C_membr-28"/>
</dbReference>
<feature type="compositionally biased region" description="Basic and acidic residues" evidence="1">
    <location>
        <begin position="26"/>
        <end position="42"/>
    </location>
</feature>
<feature type="domain" description="DnaJ homologue subfamily C member 28 conserved" evidence="2">
    <location>
        <begin position="52"/>
        <end position="118"/>
    </location>
</feature>
<name>A0ABU9WZP0_9MICC</name>
<proteinExistence type="predicted"/>
<organism evidence="3 4">
    <name type="scientific">Sinomonas halotolerans</name>
    <dbReference type="NCBI Taxonomy" id="1644133"/>
    <lineage>
        <taxon>Bacteria</taxon>
        <taxon>Bacillati</taxon>
        <taxon>Actinomycetota</taxon>
        <taxon>Actinomycetes</taxon>
        <taxon>Micrococcales</taxon>
        <taxon>Micrococcaceae</taxon>
        <taxon>Sinomonas</taxon>
    </lineage>
</organism>
<keyword evidence="4" id="KW-1185">Reference proteome</keyword>
<dbReference type="Pfam" id="PF09350">
    <property type="entry name" value="DJC28_CD"/>
    <property type="match status" value="1"/>
</dbReference>
<evidence type="ECO:0000313" key="4">
    <source>
        <dbReference type="Proteomes" id="UP001422074"/>
    </source>
</evidence>
<evidence type="ECO:0000259" key="2">
    <source>
        <dbReference type="Pfam" id="PF09350"/>
    </source>
</evidence>
<feature type="compositionally biased region" description="Basic and acidic residues" evidence="1">
    <location>
        <begin position="1"/>
        <end position="16"/>
    </location>
</feature>
<gene>
    <name evidence="3" type="ORF">ABCQ75_03775</name>
</gene>
<evidence type="ECO:0000256" key="1">
    <source>
        <dbReference type="SAM" id="MobiDB-lite"/>
    </source>
</evidence>
<dbReference type="RefSeq" id="WP_345883176.1">
    <property type="nucleotide sequence ID" value="NZ_JBDFRB010000002.1"/>
</dbReference>
<comment type="caution">
    <text evidence="3">The sequence shown here is derived from an EMBL/GenBank/DDBJ whole genome shotgun (WGS) entry which is preliminary data.</text>
</comment>